<proteinExistence type="predicted"/>
<reference evidence="1 2" key="1">
    <citation type="submission" date="2021-06" db="EMBL/GenBank/DDBJ databases">
        <title>Caerostris extrusa draft genome.</title>
        <authorList>
            <person name="Kono N."/>
            <person name="Arakawa K."/>
        </authorList>
    </citation>
    <scope>NUCLEOTIDE SEQUENCE [LARGE SCALE GENOMIC DNA]</scope>
</reference>
<evidence type="ECO:0000313" key="2">
    <source>
        <dbReference type="Proteomes" id="UP001054945"/>
    </source>
</evidence>
<sequence length="95" mass="10907">MNIIYPSYPALSQESWPPYSEDLEDLLWLNRWKCASQLFSAWPPPSVSFVCCYGQSLSIPSNYCSTRMMDDAKKRTTRGRINIIHPSYPAPSQES</sequence>
<evidence type="ECO:0000313" key="1">
    <source>
        <dbReference type="EMBL" id="GIZ01825.1"/>
    </source>
</evidence>
<keyword evidence="2" id="KW-1185">Reference proteome</keyword>
<dbReference type="AlphaFoldDB" id="A0AAV4Y6I1"/>
<dbReference type="EMBL" id="BPLR01018729">
    <property type="protein sequence ID" value="GIZ01825.1"/>
    <property type="molecule type" value="Genomic_DNA"/>
</dbReference>
<accession>A0AAV4Y6I1</accession>
<name>A0AAV4Y6I1_CAEEX</name>
<organism evidence="1 2">
    <name type="scientific">Caerostris extrusa</name>
    <name type="common">Bark spider</name>
    <name type="synonym">Caerostris bankana</name>
    <dbReference type="NCBI Taxonomy" id="172846"/>
    <lineage>
        <taxon>Eukaryota</taxon>
        <taxon>Metazoa</taxon>
        <taxon>Ecdysozoa</taxon>
        <taxon>Arthropoda</taxon>
        <taxon>Chelicerata</taxon>
        <taxon>Arachnida</taxon>
        <taxon>Araneae</taxon>
        <taxon>Araneomorphae</taxon>
        <taxon>Entelegynae</taxon>
        <taxon>Araneoidea</taxon>
        <taxon>Araneidae</taxon>
        <taxon>Caerostris</taxon>
    </lineage>
</organism>
<protein>
    <submittedName>
        <fullName evidence="1">Uncharacterized protein</fullName>
    </submittedName>
</protein>
<dbReference type="Proteomes" id="UP001054945">
    <property type="component" value="Unassembled WGS sequence"/>
</dbReference>
<gene>
    <name evidence="1" type="ORF">CEXT_44511</name>
</gene>
<comment type="caution">
    <text evidence="1">The sequence shown here is derived from an EMBL/GenBank/DDBJ whole genome shotgun (WGS) entry which is preliminary data.</text>
</comment>